<dbReference type="AlphaFoldDB" id="A0A6B0UNL8"/>
<reference evidence="2" key="1">
    <citation type="submission" date="2019-12" db="EMBL/GenBank/DDBJ databases">
        <title>An insight into the sialome of adult female Ixodes ricinus ticks feeding for 6 days.</title>
        <authorList>
            <person name="Perner J."/>
            <person name="Ribeiro J.M.C."/>
        </authorList>
    </citation>
    <scope>NUCLEOTIDE SEQUENCE</scope>
    <source>
        <strain evidence="2">Semi-engorged</strain>
        <tissue evidence="2">Salivary glands</tissue>
    </source>
</reference>
<sequence>MLGGCVSSLLFGLLICLRISLIRFVIYRAIIFSPTRASPLLLLITRDLALTSFHRITVVILFKVFFSFSGKFLNSRTPSGHTFNSLVLGALIRTNSLKASANKPAIATLRVPSSAGAGSPTF</sequence>
<keyword evidence="1" id="KW-0812">Transmembrane</keyword>
<organism evidence="2">
    <name type="scientific">Ixodes ricinus</name>
    <name type="common">Common tick</name>
    <name type="synonym">Acarus ricinus</name>
    <dbReference type="NCBI Taxonomy" id="34613"/>
    <lineage>
        <taxon>Eukaryota</taxon>
        <taxon>Metazoa</taxon>
        <taxon>Ecdysozoa</taxon>
        <taxon>Arthropoda</taxon>
        <taxon>Chelicerata</taxon>
        <taxon>Arachnida</taxon>
        <taxon>Acari</taxon>
        <taxon>Parasitiformes</taxon>
        <taxon>Ixodida</taxon>
        <taxon>Ixodoidea</taxon>
        <taxon>Ixodidae</taxon>
        <taxon>Ixodinae</taxon>
        <taxon>Ixodes</taxon>
    </lineage>
</organism>
<feature type="transmembrane region" description="Helical" evidence="1">
    <location>
        <begin position="48"/>
        <end position="68"/>
    </location>
</feature>
<feature type="transmembrane region" description="Helical" evidence="1">
    <location>
        <begin position="6"/>
        <end position="27"/>
    </location>
</feature>
<keyword evidence="1" id="KW-0472">Membrane</keyword>
<accession>A0A6B0UNL8</accession>
<evidence type="ECO:0000256" key="1">
    <source>
        <dbReference type="SAM" id="Phobius"/>
    </source>
</evidence>
<dbReference type="EMBL" id="GIFC01009344">
    <property type="protein sequence ID" value="MXU91427.1"/>
    <property type="molecule type" value="Transcribed_RNA"/>
</dbReference>
<evidence type="ECO:0000313" key="2">
    <source>
        <dbReference type="EMBL" id="MXU91427.1"/>
    </source>
</evidence>
<protein>
    <submittedName>
        <fullName evidence="2">Uncharacterized protein</fullName>
    </submittedName>
</protein>
<proteinExistence type="predicted"/>
<keyword evidence="1" id="KW-1133">Transmembrane helix</keyword>
<name>A0A6B0UNL8_IXORI</name>